<feature type="signal peptide" evidence="1">
    <location>
        <begin position="1"/>
        <end position="21"/>
    </location>
</feature>
<dbReference type="Proteomes" id="UP000885362">
    <property type="component" value="Unassembled WGS sequence"/>
</dbReference>
<name>A0A2I5HEF2_SALDZ</name>
<reference evidence="2 6" key="1">
    <citation type="submission" date="2017-09" db="EMBL/GenBank/DDBJ databases">
        <title>Complete genome of Salmonella enterica subsp. diarizonae isolated from stool of a patient with bacterial enteropathy.</title>
        <authorList>
            <person name="Zhou J."/>
            <person name="Chen Q."/>
            <person name="Guo L."/>
            <person name="Fan J."/>
        </authorList>
    </citation>
    <scope>NUCLEOTIDE SEQUENCE [LARGE SCALE GENOMIC DNA]</scope>
    <source>
        <strain evidence="2 6">HZS154</strain>
    </source>
</reference>
<sequence>MKTLPVSATFLLSLMAFSVRAHDVWVTSHSEQREVVAVIGYGHHFPDRGTLPGRKHYFSLPRLTDGKQIITLQPTREAYIYRAENIPVPESYIITASMKPTFWSRTSAGWRAADKKQRPDVTYCEFATKYARTITGTGGPADMAVIAQPTGQELEIIPVTNPLKASEHPAKFRIMYKNVPLENAEVEINSAEYVSQHHHDHRSHRNTAEHHEHASQMILKSDATGIITVNQLPAGEWLLLTKQKSAYSDISRCDETMTAATLSFTRR</sequence>
<reference evidence="3" key="2">
    <citation type="submission" date="2018-07" db="EMBL/GenBank/DDBJ databases">
        <authorList>
            <consortium name="GenomeTrakr network: Whole genome sequencing for foodborne pathogen traceback"/>
        </authorList>
    </citation>
    <scope>NUCLEOTIDE SEQUENCE</scope>
    <source>
        <strain evidence="3">CFSAN008697</strain>
        <strain evidence="4">FDA00001986</strain>
        <strain evidence="5">FMA0132</strain>
    </source>
</reference>
<dbReference type="STRING" id="59204.UQ49_15720"/>
<dbReference type="EMBL" id="AALSXK010000014">
    <property type="protein sequence ID" value="EDD0502925.1"/>
    <property type="molecule type" value="Genomic_DNA"/>
</dbReference>
<evidence type="ECO:0000313" key="3">
    <source>
        <dbReference type="EMBL" id="EBP3694596.1"/>
    </source>
</evidence>
<accession>A0A2I5HEF2</accession>
<evidence type="ECO:0000313" key="6">
    <source>
        <dbReference type="Proteomes" id="UP000230639"/>
    </source>
</evidence>
<feature type="chain" id="PRO_5036318042" evidence="1">
    <location>
        <begin position="22"/>
        <end position="267"/>
    </location>
</feature>
<proteinExistence type="predicted"/>
<evidence type="ECO:0000313" key="2">
    <source>
        <dbReference type="EMBL" id="ATW53929.1"/>
    </source>
</evidence>
<dbReference type="EMBL" id="RSHK01000033">
    <property type="protein sequence ID" value="MIE72373.1"/>
    <property type="molecule type" value="Genomic_DNA"/>
</dbReference>
<dbReference type="EMBL" id="CP023345">
    <property type="protein sequence ID" value="ATW53929.1"/>
    <property type="molecule type" value="Genomic_DNA"/>
</dbReference>
<dbReference type="AlphaFoldDB" id="A0A2I5HEF2"/>
<dbReference type="InterPro" id="IPR019613">
    <property type="entry name" value="DUF4198"/>
</dbReference>
<protein>
    <submittedName>
        <fullName evidence="2">DUF4198 domain-containing protein</fullName>
    </submittedName>
</protein>
<evidence type="ECO:0000313" key="5">
    <source>
        <dbReference type="EMBL" id="MIE72373.1"/>
    </source>
</evidence>
<dbReference type="RefSeq" id="WP_070801850.1">
    <property type="nucleotide sequence ID" value="NZ_CP023345.1"/>
</dbReference>
<evidence type="ECO:0000256" key="1">
    <source>
        <dbReference type="SAM" id="SignalP"/>
    </source>
</evidence>
<gene>
    <name evidence="4" type="ORF">AH359_16695</name>
    <name evidence="2" type="ORF">CNQ75_04925</name>
    <name evidence="5" type="ORF">EL06_23945</name>
    <name evidence="3" type="ORF">PG27_15500</name>
</gene>
<evidence type="ECO:0000313" key="4">
    <source>
        <dbReference type="EMBL" id="EDD0502925.1"/>
    </source>
</evidence>
<keyword evidence="1" id="KW-0732">Signal</keyword>
<dbReference type="EMBL" id="AAGLNK010000016">
    <property type="protein sequence ID" value="EBP3694596.1"/>
    <property type="molecule type" value="Genomic_DNA"/>
</dbReference>
<organism evidence="2 6">
    <name type="scientific">Salmonella diarizonae</name>
    <dbReference type="NCBI Taxonomy" id="59204"/>
    <lineage>
        <taxon>Bacteria</taxon>
        <taxon>Pseudomonadati</taxon>
        <taxon>Pseudomonadota</taxon>
        <taxon>Gammaproteobacteria</taxon>
        <taxon>Enterobacterales</taxon>
        <taxon>Enterobacteriaceae</taxon>
        <taxon>Salmonella</taxon>
    </lineage>
</organism>
<dbReference type="Proteomes" id="UP000230639">
    <property type="component" value="Chromosome"/>
</dbReference>
<dbReference type="Pfam" id="PF10670">
    <property type="entry name" value="DUF4198"/>
    <property type="match status" value="1"/>
</dbReference>